<reference evidence="2 3" key="1">
    <citation type="submission" date="2014-02" db="EMBL/GenBank/DDBJ databases">
        <title>The small core and large imbalanced accessory genome model reveals a collaborative survival strategy of Sorangium cellulosum strains in nature.</title>
        <authorList>
            <person name="Han K."/>
            <person name="Peng R."/>
            <person name="Blom J."/>
            <person name="Li Y.-Z."/>
        </authorList>
    </citation>
    <scope>NUCLEOTIDE SEQUENCE [LARGE SCALE GENOMIC DNA]</scope>
    <source>
        <strain evidence="2 3">So0157-25</strain>
    </source>
</reference>
<proteinExistence type="predicted"/>
<evidence type="ECO:0008006" key="4">
    <source>
        <dbReference type="Google" id="ProtNLM"/>
    </source>
</evidence>
<dbReference type="AlphaFoldDB" id="A0A150PGD9"/>
<feature type="region of interest" description="Disordered" evidence="1">
    <location>
        <begin position="1"/>
        <end position="93"/>
    </location>
</feature>
<dbReference type="EMBL" id="JELY01001755">
    <property type="protein sequence ID" value="KYF54702.1"/>
    <property type="molecule type" value="Genomic_DNA"/>
</dbReference>
<evidence type="ECO:0000313" key="3">
    <source>
        <dbReference type="Proteomes" id="UP000075420"/>
    </source>
</evidence>
<name>A0A150PGD9_SORCE</name>
<sequence>MAEGGAPPASQDSSGQGWVTAATEDAGSPRCPHGALEDPHRGFVRCLEPGEADAGWLPPPPQPEPPPDDAGAPPPDGGDAGPIDGGVPDAAVVSAPPPVVEVKEPEFMNGDVPNVAKRLEKVSPELAQCVADHGGLSGASGSVKIQFLVRVRGRAEGVEILEARGVTPDAQRCIRQFLKNRYIGSPTTDPVGVTVTLSLRAAK</sequence>
<organism evidence="2 3">
    <name type="scientific">Sorangium cellulosum</name>
    <name type="common">Polyangium cellulosum</name>
    <dbReference type="NCBI Taxonomy" id="56"/>
    <lineage>
        <taxon>Bacteria</taxon>
        <taxon>Pseudomonadati</taxon>
        <taxon>Myxococcota</taxon>
        <taxon>Polyangia</taxon>
        <taxon>Polyangiales</taxon>
        <taxon>Polyangiaceae</taxon>
        <taxon>Sorangium</taxon>
    </lineage>
</organism>
<evidence type="ECO:0000313" key="2">
    <source>
        <dbReference type="EMBL" id="KYF54702.1"/>
    </source>
</evidence>
<protein>
    <recommendedName>
        <fullName evidence="4">TonB C-terminal domain-containing protein</fullName>
    </recommendedName>
</protein>
<accession>A0A150PGD9</accession>
<dbReference type="Proteomes" id="UP000075420">
    <property type="component" value="Unassembled WGS sequence"/>
</dbReference>
<gene>
    <name evidence="2" type="ORF">BE08_15810</name>
</gene>
<evidence type="ECO:0000256" key="1">
    <source>
        <dbReference type="SAM" id="MobiDB-lite"/>
    </source>
</evidence>
<comment type="caution">
    <text evidence="2">The sequence shown here is derived from an EMBL/GenBank/DDBJ whole genome shotgun (WGS) entry which is preliminary data.</text>
</comment>